<dbReference type="InterPro" id="IPR033140">
    <property type="entry name" value="Lipase_GDXG_put_SER_AS"/>
</dbReference>
<keyword evidence="2" id="KW-0378">Hydrolase</keyword>
<evidence type="ECO:0000259" key="4">
    <source>
        <dbReference type="Pfam" id="PF07859"/>
    </source>
</evidence>
<evidence type="ECO:0000313" key="5">
    <source>
        <dbReference type="EMBL" id="SIR59244.1"/>
    </source>
</evidence>
<dbReference type="Proteomes" id="UP000186666">
    <property type="component" value="Unassembled WGS sequence"/>
</dbReference>
<dbReference type="PANTHER" id="PTHR48081:SF8">
    <property type="entry name" value="ALPHA_BETA HYDROLASE FOLD-3 DOMAIN-CONTAINING PROTEIN-RELATED"/>
    <property type="match status" value="1"/>
</dbReference>
<evidence type="ECO:0000256" key="1">
    <source>
        <dbReference type="ARBA" id="ARBA00010515"/>
    </source>
</evidence>
<protein>
    <submittedName>
        <fullName evidence="5">Acetyl esterase/lipase</fullName>
    </submittedName>
</protein>
<comment type="similarity">
    <text evidence="1">Belongs to the 'GDXG' lipolytic enzyme family.</text>
</comment>
<dbReference type="RefSeq" id="WP_068587432.1">
    <property type="nucleotide sequence ID" value="NZ_FTNK01000021.1"/>
</dbReference>
<accession>A0ABY1KCE5</accession>
<gene>
    <name evidence="5" type="ORF">SAMN05421578_12129</name>
</gene>
<feature type="active site" evidence="3">
    <location>
        <position position="206"/>
    </location>
</feature>
<dbReference type="SUPFAM" id="SSF53474">
    <property type="entry name" value="alpha/beta-Hydrolases"/>
    <property type="match status" value="1"/>
</dbReference>
<feature type="domain" description="Alpha/beta hydrolase fold-3" evidence="4">
    <location>
        <begin position="129"/>
        <end position="346"/>
    </location>
</feature>
<evidence type="ECO:0000256" key="3">
    <source>
        <dbReference type="PROSITE-ProRule" id="PRU10038"/>
    </source>
</evidence>
<proteinExistence type="inferred from homology"/>
<dbReference type="EMBL" id="FTNK01000021">
    <property type="protein sequence ID" value="SIR59244.1"/>
    <property type="molecule type" value="Genomic_DNA"/>
</dbReference>
<name>A0ABY1KCE5_9BACL</name>
<reference evidence="5 6" key="1">
    <citation type="submission" date="2017-01" db="EMBL/GenBank/DDBJ databases">
        <authorList>
            <person name="Varghese N."/>
            <person name="Submissions S."/>
        </authorList>
    </citation>
    <scope>NUCLEOTIDE SEQUENCE [LARGE SCALE GENOMIC DNA]</scope>
    <source>
        <strain evidence="5 6">ATCC 23464</strain>
    </source>
</reference>
<dbReference type="InterPro" id="IPR013094">
    <property type="entry name" value="AB_hydrolase_3"/>
</dbReference>
<comment type="caution">
    <text evidence="5">The sequence shown here is derived from an EMBL/GenBank/DDBJ whole genome shotgun (WGS) entry which is preliminary data.</text>
</comment>
<dbReference type="PANTHER" id="PTHR48081">
    <property type="entry name" value="AB HYDROLASE SUPERFAMILY PROTEIN C4A8.06C"/>
    <property type="match status" value="1"/>
</dbReference>
<evidence type="ECO:0000256" key="2">
    <source>
        <dbReference type="ARBA" id="ARBA00022801"/>
    </source>
</evidence>
<dbReference type="InterPro" id="IPR050300">
    <property type="entry name" value="GDXG_lipolytic_enzyme"/>
</dbReference>
<keyword evidence="6" id="KW-1185">Reference proteome</keyword>
<dbReference type="PROSITE" id="PS01174">
    <property type="entry name" value="LIPASE_GDXG_SER"/>
    <property type="match status" value="1"/>
</dbReference>
<dbReference type="InterPro" id="IPR029058">
    <property type="entry name" value="AB_hydrolase_fold"/>
</dbReference>
<evidence type="ECO:0000313" key="6">
    <source>
        <dbReference type="Proteomes" id="UP000186666"/>
    </source>
</evidence>
<organism evidence="5 6">
    <name type="scientific">Paenibacillus macquariensis</name>
    <dbReference type="NCBI Taxonomy" id="948756"/>
    <lineage>
        <taxon>Bacteria</taxon>
        <taxon>Bacillati</taxon>
        <taxon>Bacillota</taxon>
        <taxon>Bacilli</taxon>
        <taxon>Bacillales</taxon>
        <taxon>Paenibacillaceae</taxon>
        <taxon>Paenibacillus</taxon>
    </lineage>
</organism>
<sequence>MERKYSQQLLKSMLERQYVINENGLDILIKPIPETDEPGVLDPRFYQSMAPMLKGYKGLMIKMMMKGGKKKNIQKSAAQMRRMMNGVNSIPITEGVDVRHATVQNGDVALPVRIYTSQKKKAGLQPVFYYIHGGGFVAGGPDVVDEMCKLVVANTGCVSIQVDYRLAPENPYPAGHDDCYEVLKWIYAHAEEFNGDPHRICISGDSAGGNLATVCTMKDRDEGTQMVKAQALLYPSVDAAGMIGHMQRRDVYEISPSQDKPIRSILDMLSGALGSVTLGDYLGVPDDTIPHISPLRGDLKGMPPTIILFGEYDFLRIEDDAYALKLKESGVKVKTVRYKGLSHGFADQVGVTPQAEDSLIEIGKFMLENV</sequence>
<dbReference type="Pfam" id="PF07859">
    <property type="entry name" value="Abhydrolase_3"/>
    <property type="match status" value="1"/>
</dbReference>
<dbReference type="Gene3D" id="3.40.50.1820">
    <property type="entry name" value="alpha/beta hydrolase"/>
    <property type="match status" value="1"/>
</dbReference>